<dbReference type="InterPro" id="IPR013783">
    <property type="entry name" value="Ig-like_fold"/>
</dbReference>
<protein>
    <submittedName>
        <fullName evidence="4">Ig-like domain-containing protein</fullName>
    </submittedName>
</protein>
<dbReference type="NCBIfam" id="TIGR01965">
    <property type="entry name" value="VCBS_repeat"/>
    <property type="match status" value="15"/>
</dbReference>
<evidence type="ECO:0000259" key="3">
    <source>
        <dbReference type="PROSITE" id="PS50268"/>
    </source>
</evidence>
<evidence type="ECO:0000313" key="4">
    <source>
        <dbReference type="EMBL" id="MFC4312738.1"/>
    </source>
</evidence>
<feature type="compositionally biased region" description="Polar residues" evidence="2">
    <location>
        <begin position="1"/>
        <end position="20"/>
    </location>
</feature>
<dbReference type="InterPro" id="IPR010221">
    <property type="entry name" value="VCBS_dom"/>
</dbReference>
<dbReference type="PANTHER" id="PTHR14139">
    <property type="entry name" value="CALSYNTENIN"/>
    <property type="match status" value="1"/>
</dbReference>
<name>A0ABV8T0P8_9GAMM</name>
<dbReference type="PRINTS" id="PR00313">
    <property type="entry name" value="CABNDNGRPT"/>
</dbReference>
<evidence type="ECO:0000256" key="1">
    <source>
        <dbReference type="ARBA" id="ARBA00022837"/>
    </source>
</evidence>
<dbReference type="PROSITE" id="PS50268">
    <property type="entry name" value="CADHERIN_2"/>
    <property type="match status" value="2"/>
</dbReference>
<organism evidence="4 5">
    <name type="scientific">Steroidobacter flavus</name>
    <dbReference type="NCBI Taxonomy" id="1842136"/>
    <lineage>
        <taxon>Bacteria</taxon>
        <taxon>Pseudomonadati</taxon>
        <taxon>Pseudomonadota</taxon>
        <taxon>Gammaproteobacteria</taxon>
        <taxon>Steroidobacterales</taxon>
        <taxon>Steroidobacteraceae</taxon>
        <taxon>Steroidobacter</taxon>
    </lineage>
</organism>
<dbReference type="SUPFAM" id="SSF51120">
    <property type="entry name" value="beta-Roll"/>
    <property type="match status" value="3"/>
</dbReference>
<dbReference type="NCBIfam" id="NF012211">
    <property type="entry name" value="tand_rpt_95"/>
    <property type="match status" value="12"/>
</dbReference>
<keyword evidence="5" id="KW-1185">Reference proteome</keyword>
<dbReference type="NCBIfam" id="TIGR03661">
    <property type="entry name" value="T1SS_VCA0849"/>
    <property type="match status" value="1"/>
</dbReference>
<feature type="region of interest" description="Disordered" evidence="2">
    <location>
        <begin position="1"/>
        <end position="56"/>
    </location>
</feature>
<dbReference type="Gene3D" id="2.150.10.10">
    <property type="entry name" value="Serralysin-like metalloprotease, C-terminal"/>
    <property type="match status" value="4"/>
</dbReference>
<sequence length="2283" mass="226644">MATNNGSNGDDIITGTSGADQLNGGAGNDTLYGGDGSDRLNGGSGNDTLDGGSGSDILNGDSGNDILVYRLAENVGTGDLYTGGAGIDTIRLMLTDSEWLQDSVQSELARYFSHLASVQRNAQGEVSNGSSRDFTFNFGTSTLTVQMMERLEIYVNGAVVGNLDAPVIDTFDSTLGGIVTEDGNDDVSSTTTEIGSGSIKFFDLDSSDTHSISVVPPAGTCLGTFSASLTNAAFGDGQGMVGWTYTLSDSAAQSLAAGETRTEVYVVKITDDEGLSVTQSVTITIHGTNDAPVAVADVRSAMEDGSVLIGTVAGNDSDVDNGAVLNYSLAGSAPAGLTFNTDGTYTFDPSHTAYQHLAAGATQNVVVSYIVTDEHGASSSATLTITVTGTNDAPVAVADTNSATEDGAILIGSVAANDSDADDGATLSYSLNTPVPAGLSFNTDGSYSFNPSHAAYQHLAAGATQNVVIGYTVTDEHGASSSATLTITVTGTNDTPVAVADTNAATEDSAILLGTVATNDTDADDGAILSYSLDAPAPAGLTFNTDGSYSFDPGHAAYQHLAAGATQNVVVGYTVTDDHGASSSATLTITVTGTNDAPVAVADTNSAIEDSSVLLGTVATNDTDIDDGATLSYSLNAPAPAGLTFNTDGSYTFNPSHAAYQHLAAGTTQNVVVGYTVTDEHGASSGATLTITVTGTNDTPVAVADTNAATEDSAVLLGTVATNDSDADDGAILSYSLDAPAPAGLTFNTDGSYSFDPSHAAYQHLAAGTTQNVVVGYTVTDEHGASSGATLTITVTGTNDTPVAVADTNAATEDSAVLLGTVATYDSDADDGAILSYSLDAPAPAGLTFNTDGSYSFDPSHAAYQHLAAGTTQNVVVGYIVTDDHGASSGATLTITVTGTNDTPIAVADTNAATEDGAVLLGIVATNDTDADDGSTLSYSLNAPAPAGLTFNTDGSYTFNPSHAAYQHLAAGATQNVVVGYTVTDDHGANSSTTLTITVTGTNDIPVAIADTNSAIEDSAALLGTVATNDSDIDDGATLTYSLNAPAPAGLSFNTDGSYSFNPSHAAYQHLAAGATQNVVVGYAVTDDHGASSNATLTITVTGTNDIPVAVADTNSAIEDSAVLLGTAATNDSDIDDGATLSYSLNAPAPAGLTFNTDGSYSFNPSHAAYQHLAAGATQNVVVGYTVTDDHGASSAATLTITVTGTNDTPVAAADTNAATEDSAVLLGTVATNDSDADDGATLSYSLNAPAPAGLTFNLDGSYSFNPGHAAFQHLAAGAIQNVVVGYTVTDEHGASSSATLTITVTGTNDTPVAVADTNAATEDSAVLLGTVATNDSDADDGAVLSYALDAPAPAGLTFNTDGSYSFNPSHAAYQHLAAGATQNVVVSYIVTDEHGASSDATLTITVTGTNDTPVAVTDTNSATEDAAVLLGTVATNDTDADDGAILSYALDAPAPAGFTFNTDGSYSFNPSHAAYQHLAAGATQNVVIGYVVTDDHGASSSAALTIAVTGTNDTPVAVADTNAATEDGAILLGTVAANDTDADADDGATLSYSLNAPAPAGLTFNTDGSYSFNPSHAAYQHLAAGATQNVVVGYTVTDEHSASSGAALTITVTGTNDTPVAVADTNAATEDSAVVLGTVATNDTDADDGATLSYALDAPAPAGLTFNTDGSYSFNPSHAAYQHLAAGATQNVVAGYTVTDEHGASSSATLTITVTGSNDAPVNTVPASPLTTNQDTSKVITGLSIADVDAGAGNVTTTLSVMHGALTVSGNPSVTVTGSGSASVTLTGTVAAINTLLATATAVTYTPAITYAGADTLTVVTNDGALTDTDSVAITVTATNAAPVAANDVLYVSNNTNAITIPVSALLGNDRDADGLALTVTSVGSASGGISNLALSSNGTIIFDSNNSTVGSFTYTIGDGGTPLGTSTATVTVNIVSTNGASNVNLTGLTYNASYLDGGSNNDTLTGGGVAPDTLIGGAADDTLVGGNGNDVLRGGLGNDTIDGGTGVDMLDLSDATAGISITLNQGTNGANPPNLTWSTGSLAGIGTDAYKNVEGVIGSAFNDTITGSGGDDILRGGGGNDTLNGGAGIDLLDFSEVGTGFSITMGAGGSGTASVNGIDSYSNMEGVIGGNGNDTITGNAGNNVLQGGGGNDSLNGGAGADVLIGGAGVDTLTGDLGSDTYRFLAGDARSVDTITDFNTAAPGSGGDVLDISDLLIGAPAITTGNINSYLSVRESGGNSIISIDRDGTGTAYGFEDFVVLTGHTGLSLSSLLTNNNIDTTL</sequence>
<dbReference type="PROSITE" id="PS00330">
    <property type="entry name" value="HEMOLYSIN_CALCIUM"/>
    <property type="match status" value="5"/>
</dbReference>
<comment type="caution">
    <text evidence="4">The sequence shown here is derived from an EMBL/GenBank/DDBJ whole genome shotgun (WGS) entry which is preliminary data.</text>
</comment>
<evidence type="ECO:0000313" key="5">
    <source>
        <dbReference type="Proteomes" id="UP001595904"/>
    </source>
</evidence>
<dbReference type="SMART" id="SM00112">
    <property type="entry name" value="CA"/>
    <property type="match status" value="7"/>
</dbReference>
<reference evidence="5" key="1">
    <citation type="journal article" date="2019" name="Int. J. Syst. Evol. Microbiol.">
        <title>The Global Catalogue of Microorganisms (GCM) 10K type strain sequencing project: providing services to taxonomists for standard genome sequencing and annotation.</title>
        <authorList>
            <consortium name="The Broad Institute Genomics Platform"/>
            <consortium name="The Broad Institute Genome Sequencing Center for Infectious Disease"/>
            <person name="Wu L."/>
            <person name="Ma J."/>
        </authorList>
    </citation>
    <scope>NUCLEOTIDE SEQUENCE [LARGE SCALE GENOMIC DNA]</scope>
    <source>
        <strain evidence="5">CGMCC 1.10759</strain>
    </source>
</reference>
<dbReference type="EMBL" id="JBHSDU010000014">
    <property type="protein sequence ID" value="MFC4312738.1"/>
    <property type="molecule type" value="Genomic_DNA"/>
</dbReference>
<dbReference type="InterPro" id="IPR040853">
    <property type="entry name" value="RapA2_cadherin-like"/>
</dbReference>
<dbReference type="InterPro" id="IPR011049">
    <property type="entry name" value="Serralysin-like_metalloprot_C"/>
</dbReference>
<dbReference type="RefSeq" id="WP_380602387.1">
    <property type="nucleotide sequence ID" value="NZ_JBHSDU010000014.1"/>
</dbReference>
<dbReference type="InterPro" id="IPR018511">
    <property type="entry name" value="Hemolysin-typ_Ca-bd_CS"/>
</dbReference>
<dbReference type="InterPro" id="IPR001343">
    <property type="entry name" value="Hemolysn_Ca-bd"/>
</dbReference>
<evidence type="ECO:0000256" key="2">
    <source>
        <dbReference type="SAM" id="MobiDB-lite"/>
    </source>
</evidence>
<proteinExistence type="predicted"/>
<dbReference type="Proteomes" id="UP001595904">
    <property type="component" value="Unassembled WGS sequence"/>
</dbReference>
<feature type="domain" description="Cadherin" evidence="3">
    <location>
        <begin position="407"/>
        <end position="498"/>
    </location>
</feature>
<dbReference type="Pfam" id="PF00353">
    <property type="entry name" value="HemolysinCabind"/>
    <property type="match status" value="4"/>
</dbReference>
<gene>
    <name evidence="4" type="ORF">ACFPN2_26875</name>
</gene>
<dbReference type="Pfam" id="PF17803">
    <property type="entry name" value="Cadherin_4"/>
    <property type="match status" value="15"/>
</dbReference>
<feature type="domain" description="Cadherin" evidence="3">
    <location>
        <begin position="290"/>
        <end position="396"/>
    </location>
</feature>
<dbReference type="Gene3D" id="2.60.40.10">
    <property type="entry name" value="Immunoglobulins"/>
    <property type="match status" value="13"/>
</dbReference>
<accession>A0ABV8T0P8</accession>
<dbReference type="InterPro" id="IPR002126">
    <property type="entry name" value="Cadherin-like_dom"/>
</dbReference>
<dbReference type="InterPro" id="IPR019960">
    <property type="entry name" value="T1SS_VCA0849"/>
</dbReference>
<dbReference type="PANTHER" id="PTHR14139:SF2">
    <property type="entry name" value="CALSYNTENIN-1"/>
    <property type="match status" value="1"/>
</dbReference>
<keyword evidence="1" id="KW-0106">Calcium</keyword>